<gene>
    <name evidence="1" type="ORF">SAMN05216223_116168</name>
</gene>
<dbReference type="EMBL" id="FNVU01000016">
    <property type="protein sequence ID" value="SEG85929.1"/>
    <property type="molecule type" value="Genomic_DNA"/>
</dbReference>
<dbReference type="Proteomes" id="UP000236754">
    <property type="component" value="Unassembled WGS sequence"/>
</dbReference>
<dbReference type="AlphaFoldDB" id="A0A1H6DL91"/>
<evidence type="ECO:0000313" key="2">
    <source>
        <dbReference type="Proteomes" id="UP000236754"/>
    </source>
</evidence>
<protein>
    <submittedName>
        <fullName evidence="1">Uncharacterized protein</fullName>
    </submittedName>
</protein>
<name>A0A1H6DL91_9ACTN</name>
<accession>A0A1H6DL91</accession>
<organism evidence="1 2">
    <name type="scientific">Actinacidiphila yanglinensis</name>
    <dbReference type="NCBI Taxonomy" id="310779"/>
    <lineage>
        <taxon>Bacteria</taxon>
        <taxon>Bacillati</taxon>
        <taxon>Actinomycetota</taxon>
        <taxon>Actinomycetes</taxon>
        <taxon>Kitasatosporales</taxon>
        <taxon>Streptomycetaceae</taxon>
        <taxon>Actinacidiphila</taxon>
    </lineage>
</organism>
<proteinExistence type="predicted"/>
<reference evidence="1 2" key="1">
    <citation type="submission" date="2016-10" db="EMBL/GenBank/DDBJ databases">
        <authorList>
            <person name="de Groot N.N."/>
        </authorList>
    </citation>
    <scope>NUCLEOTIDE SEQUENCE [LARGE SCALE GENOMIC DNA]</scope>
    <source>
        <strain evidence="1 2">CGMCC 4.2023</strain>
    </source>
</reference>
<keyword evidence="2" id="KW-1185">Reference proteome</keyword>
<sequence length="74" mass="7389">MGSDGAAARTADAVLASALSCSSSIVASTTAHGKVTIKSACNIGQRSVTNGQPSMTPNIDRLPLNFGDGVVTCH</sequence>
<evidence type="ECO:0000313" key="1">
    <source>
        <dbReference type="EMBL" id="SEG85929.1"/>
    </source>
</evidence>